<dbReference type="SMART" id="SM00448">
    <property type="entry name" value="REC"/>
    <property type="match status" value="1"/>
</dbReference>
<dbReference type="PANTHER" id="PTHR48111">
    <property type="entry name" value="REGULATOR OF RPOS"/>
    <property type="match status" value="1"/>
</dbReference>
<dbReference type="GO" id="GO:0000976">
    <property type="term" value="F:transcription cis-regulatory region binding"/>
    <property type="evidence" value="ECO:0007669"/>
    <property type="project" value="TreeGrafter"/>
</dbReference>
<dbReference type="PATRIC" id="fig|44252.3.peg.6201"/>
<dbReference type="HOGENOM" id="CLU_000445_69_9_9"/>
<evidence type="ECO:0000259" key="7">
    <source>
        <dbReference type="PROSITE" id="PS50110"/>
    </source>
</evidence>
<dbReference type="InterPro" id="IPR001789">
    <property type="entry name" value="Sig_transdc_resp-reg_receiver"/>
</dbReference>
<evidence type="ECO:0000256" key="1">
    <source>
        <dbReference type="ARBA" id="ARBA00022553"/>
    </source>
</evidence>
<dbReference type="EMBL" id="JMQA01000053">
    <property type="protein sequence ID" value="KFM92938.1"/>
    <property type="molecule type" value="Genomic_DNA"/>
</dbReference>
<keyword evidence="5" id="KW-0804">Transcription</keyword>
<dbReference type="CDD" id="cd17574">
    <property type="entry name" value="REC_OmpR"/>
    <property type="match status" value="1"/>
</dbReference>
<reference evidence="8 9" key="1">
    <citation type="submission" date="2014-04" db="EMBL/GenBank/DDBJ databases">
        <authorList>
            <person name="Bishop-Lilly K.A."/>
            <person name="Broomall S.M."/>
            <person name="Chain P.S."/>
            <person name="Chertkov O."/>
            <person name="Coyne S.R."/>
            <person name="Daligault H.E."/>
            <person name="Davenport K.W."/>
            <person name="Erkkila T."/>
            <person name="Frey K.G."/>
            <person name="Gibbons H.S."/>
            <person name="Gu W."/>
            <person name="Jaissle J."/>
            <person name="Johnson S.L."/>
            <person name="Koroleva G.I."/>
            <person name="Ladner J.T."/>
            <person name="Lo C.-C."/>
            <person name="Minogue T.D."/>
            <person name="Munk C."/>
            <person name="Palacios G.F."/>
            <person name="Redden C.L."/>
            <person name="Rosenzweig C.N."/>
            <person name="Scholz M.B."/>
            <person name="Teshima H."/>
            <person name="Xu Y."/>
        </authorList>
    </citation>
    <scope>NUCLEOTIDE SEQUENCE [LARGE SCALE GENOMIC DNA]</scope>
    <source>
        <strain evidence="8 9">8244</strain>
    </source>
</reference>
<dbReference type="InterPro" id="IPR011006">
    <property type="entry name" value="CheY-like_superfamily"/>
</dbReference>
<dbReference type="FunFam" id="3.40.50.2300:FF:000001">
    <property type="entry name" value="DNA-binding response regulator PhoB"/>
    <property type="match status" value="1"/>
</dbReference>
<feature type="domain" description="Response regulatory" evidence="7">
    <location>
        <begin position="4"/>
        <end position="84"/>
    </location>
</feature>
<dbReference type="PANTHER" id="PTHR48111:SF73">
    <property type="entry name" value="ALKALINE PHOSPHATASE SYNTHESIS TRANSCRIPTIONAL REGULATORY PROTEIN PHOP"/>
    <property type="match status" value="1"/>
</dbReference>
<evidence type="ECO:0000256" key="4">
    <source>
        <dbReference type="ARBA" id="ARBA00023125"/>
    </source>
</evidence>
<dbReference type="GO" id="GO:0032993">
    <property type="term" value="C:protein-DNA complex"/>
    <property type="evidence" value="ECO:0007669"/>
    <property type="project" value="TreeGrafter"/>
</dbReference>
<accession>A0A090Y2G7</accession>
<dbReference type="AlphaFoldDB" id="A0A090Y2G7"/>
<comment type="caution">
    <text evidence="8">The sequence shown here is derived from an EMBL/GenBank/DDBJ whole genome shotgun (WGS) entry which is preliminary data.</text>
</comment>
<dbReference type="GO" id="GO:0005829">
    <property type="term" value="C:cytosol"/>
    <property type="evidence" value="ECO:0007669"/>
    <property type="project" value="TreeGrafter"/>
</dbReference>
<dbReference type="Proteomes" id="UP000029278">
    <property type="component" value="Unassembled WGS sequence"/>
</dbReference>
<keyword evidence="4" id="KW-0238">DNA-binding</keyword>
<keyword evidence="3" id="KW-0805">Transcription regulation</keyword>
<evidence type="ECO:0000313" key="9">
    <source>
        <dbReference type="Proteomes" id="UP000029278"/>
    </source>
</evidence>
<evidence type="ECO:0000256" key="5">
    <source>
        <dbReference type="ARBA" id="ARBA00023163"/>
    </source>
</evidence>
<keyword evidence="1 6" id="KW-0597">Phosphoprotein</keyword>
<evidence type="ECO:0000313" key="8">
    <source>
        <dbReference type="EMBL" id="KFM92938.1"/>
    </source>
</evidence>
<evidence type="ECO:0000256" key="6">
    <source>
        <dbReference type="PROSITE-ProRule" id="PRU00169"/>
    </source>
</evidence>
<dbReference type="GO" id="GO:0000156">
    <property type="term" value="F:phosphorelay response regulator activity"/>
    <property type="evidence" value="ECO:0007669"/>
    <property type="project" value="TreeGrafter"/>
</dbReference>
<gene>
    <name evidence="8" type="ORF">DJ90_2893</name>
</gene>
<feature type="modified residue" description="4-aspartylphosphate" evidence="6">
    <location>
        <position position="53"/>
    </location>
</feature>
<dbReference type="STRING" id="44252.DJ90_2893"/>
<dbReference type="Gene3D" id="3.40.50.2300">
    <property type="match status" value="1"/>
</dbReference>
<dbReference type="GO" id="GO:0006355">
    <property type="term" value="P:regulation of DNA-templated transcription"/>
    <property type="evidence" value="ECO:0007669"/>
    <property type="project" value="TreeGrafter"/>
</dbReference>
<protein>
    <submittedName>
        <fullName evidence="8">Response regulator</fullName>
    </submittedName>
</protein>
<dbReference type="InterPro" id="IPR039420">
    <property type="entry name" value="WalR-like"/>
</dbReference>
<keyword evidence="9" id="KW-1185">Reference proteome</keyword>
<proteinExistence type="predicted"/>
<dbReference type="SUPFAM" id="SSF52172">
    <property type="entry name" value="CheY-like"/>
    <property type="match status" value="1"/>
</dbReference>
<name>A0A090Y2G7_PAEMA</name>
<keyword evidence="2" id="KW-0902">Two-component regulatory system</keyword>
<organism evidence="8 9">
    <name type="scientific">Paenibacillus macerans</name>
    <name type="common">Bacillus macerans</name>
    <dbReference type="NCBI Taxonomy" id="44252"/>
    <lineage>
        <taxon>Bacteria</taxon>
        <taxon>Bacillati</taxon>
        <taxon>Bacillota</taxon>
        <taxon>Bacilli</taxon>
        <taxon>Bacillales</taxon>
        <taxon>Paenibacillaceae</taxon>
        <taxon>Paenibacillus</taxon>
    </lineage>
</organism>
<sequence>MKRRILLVEDDALMREFITDYFVREQWEVYEASNGRIALDTFERTSVDLVVLDIMMPELDGWAVCRSIRKKSDVPIDHGKVRRR</sequence>
<evidence type="ECO:0000256" key="2">
    <source>
        <dbReference type="ARBA" id="ARBA00023012"/>
    </source>
</evidence>
<dbReference type="PROSITE" id="PS50110">
    <property type="entry name" value="RESPONSE_REGULATORY"/>
    <property type="match status" value="1"/>
</dbReference>
<dbReference type="Pfam" id="PF00072">
    <property type="entry name" value="Response_reg"/>
    <property type="match status" value="1"/>
</dbReference>
<evidence type="ECO:0000256" key="3">
    <source>
        <dbReference type="ARBA" id="ARBA00023015"/>
    </source>
</evidence>